<accession>A0AAV9H658</accession>
<organism evidence="2 3">
    <name type="scientific">Podospora aff. communis PSN243</name>
    <dbReference type="NCBI Taxonomy" id="3040156"/>
    <lineage>
        <taxon>Eukaryota</taxon>
        <taxon>Fungi</taxon>
        <taxon>Dikarya</taxon>
        <taxon>Ascomycota</taxon>
        <taxon>Pezizomycotina</taxon>
        <taxon>Sordariomycetes</taxon>
        <taxon>Sordariomycetidae</taxon>
        <taxon>Sordariales</taxon>
        <taxon>Podosporaceae</taxon>
        <taxon>Podospora</taxon>
    </lineage>
</organism>
<dbReference type="SUPFAM" id="SSF55729">
    <property type="entry name" value="Acyl-CoA N-acyltransferases (Nat)"/>
    <property type="match status" value="1"/>
</dbReference>
<dbReference type="PANTHER" id="PTHR42791:SF2">
    <property type="entry name" value="N-ACETYLTRANSFERASE DOMAIN-CONTAINING PROTEIN"/>
    <property type="match status" value="1"/>
</dbReference>
<sequence>MTRPEIKVRFATLDDVETIASVVAEGMSTVEVIRFIYGNLSKEYPDDHMDRWMHRIRTCILDPNQAVVVAERSFNLSGGGSSTLHGIVGVSIWTLKGPCVRIREAMAESRRKIGWVAPVRHAIYTRYRNWSLWLNPLKDANEARRAAWIKLHDQLEEKHYKPLPEYYHLEILCTAEEARRTGAATKLIKMFLDQAEPERIPVGLESSGMGVPFYERLGFRKIDEMTLVDPEDPEGEKVSLPVYRYHYD</sequence>
<dbReference type="Gene3D" id="3.40.630.30">
    <property type="match status" value="1"/>
</dbReference>
<gene>
    <name evidence="2" type="ORF">QBC34DRAFT_67693</name>
</gene>
<comment type="caution">
    <text evidence="2">The sequence shown here is derived from an EMBL/GenBank/DDBJ whole genome shotgun (WGS) entry which is preliminary data.</text>
</comment>
<dbReference type="Proteomes" id="UP001321760">
    <property type="component" value="Unassembled WGS sequence"/>
</dbReference>
<evidence type="ECO:0000313" key="3">
    <source>
        <dbReference type="Proteomes" id="UP001321760"/>
    </source>
</evidence>
<feature type="domain" description="N-acetyltransferase" evidence="1">
    <location>
        <begin position="165"/>
        <end position="224"/>
    </location>
</feature>
<protein>
    <recommendedName>
        <fullName evidence="1">N-acetyltransferase domain-containing protein</fullName>
    </recommendedName>
</protein>
<name>A0AAV9H658_9PEZI</name>
<evidence type="ECO:0000259" key="1">
    <source>
        <dbReference type="Pfam" id="PF13673"/>
    </source>
</evidence>
<dbReference type="Pfam" id="PF13673">
    <property type="entry name" value="Acetyltransf_10"/>
    <property type="match status" value="1"/>
</dbReference>
<keyword evidence="3" id="KW-1185">Reference proteome</keyword>
<dbReference type="PANTHER" id="PTHR42791">
    <property type="entry name" value="GNAT FAMILY ACETYLTRANSFERASE"/>
    <property type="match status" value="1"/>
</dbReference>
<dbReference type="InterPro" id="IPR016181">
    <property type="entry name" value="Acyl_CoA_acyltransferase"/>
</dbReference>
<proteinExistence type="predicted"/>
<reference evidence="2" key="2">
    <citation type="submission" date="2023-05" db="EMBL/GenBank/DDBJ databases">
        <authorList>
            <consortium name="Lawrence Berkeley National Laboratory"/>
            <person name="Steindorff A."/>
            <person name="Hensen N."/>
            <person name="Bonometti L."/>
            <person name="Westerberg I."/>
            <person name="Brannstrom I.O."/>
            <person name="Guillou S."/>
            <person name="Cros-Aarteil S."/>
            <person name="Calhoun S."/>
            <person name="Haridas S."/>
            <person name="Kuo A."/>
            <person name="Mondo S."/>
            <person name="Pangilinan J."/>
            <person name="Riley R."/>
            <person name="Labutti K."/>
            <person name="Andreopoulos B."/>
            <person name="Lipzen A."/>
            <person name="Chen C."/>
            <person name="Yanf M."/>
            <person name="Daum C."/>
            <person name="Ng V."/>
            <person name="Clum A."/>
            <person name="Ohm R."/>
            <person name="Martin F."/>
            <person name="Silar P."/>
            <person name="Natvig D."/>
            <person name="Lalanne C."/>
            <person name="Gautier V."/>
            <person name="Ament-Velasquez S.L."/>
            <person name="Kruys A."/>
            <person name="Hutchinson M.I."/>
            <person name="Powell A.J."/>
            <person name="Barry K."/>
            <person name="Miller A.N."/>
            <person name="Grigoriev I.V."/>
            <person name="Debuchy R."/>
            <person name="Gladieux P."/>
            <person name="Thoren M.H."/>
            <person name="Johannesson H."/>
        </authorList>
    </citation>
    <scope>NUCLEOTIDE SEQUENCE</scope>
    <source>
        <strain evidence="2">PSN243</strain>
    </source>
</reference>
<dbReference type="InterPro" id="IPR052523">
    <property type="entry name" value="Trichothecene_AcTrans"/>
</dbReference>
<dbReference type="GO" id="GO:0016747">
    <property type="term" value="F:acyltransferase activity, transferring groups other than amino-acyl groups"/>
    <property type="evidence" value="ECO:0007669"/>
    <property type="project" value="InterPro"/>
</dbReference>
<dbReference type="InterPro" id="IPR000182">
    <property type="entry name" value="GNAT_dom"/>
</dbReference>
<reference evidence="2" key="1">
    <citation type="journal article" date="2023" name="Mol. Phylogenet. Evol.">
        <title>Genome-scale phylogeny and comparative genomics of the fungal order Sordariales.</title>
        <authorList>
            <person name="Hensen N."/>
            <person name="Bonometti L."/>
            <person name="Westerberg I."/>
            <person name="Brannstrom I.O."/>
            <person name="Guillou S."/>
            <person name="Cros-Aarteil S."/>
            <person name="Calhoun S."/>
            <person name="Haridas S."/>
            <person name="Kuo A."/>
            <person name="Mondo S."/>
            <person name="Pangilinan J."/>
            <person name="Riley R."/>
            <person name="LaButti K."/>
            <person name="Andreopoulos B."/>
            <person name="Lipzen A."/>
            <person name="Chen C."/>
            <person name="Yan M."/>
            <person name="Daum C."/>
            <person name="Ng V."/>
            <person name="Clum A."/>
            <person name="Steindorff A."/>
            <person name="Ohm R.A."/>
            <person name="Martin F."/>
            <person name="Silar P."/>
            <person name="Natvig D.O."/>
            <person name="Lalanne C."/>
            <person name="Gautier V."/>
            <person name="Ament-Velasquez S.L."/>
            <person name="Kruys A."/>
            <person name="Hutchinson M.I."/>
            <person name="Powell A.J."/>
            <person name="Barry K."/>
            <person name="Miller A.N."/>
            <person name="Grigoriev I.V."/>
            <person name="Debuchy R."/>
            <person name="Gladieux P."/>
            <person name="Hiltunen Thoren M."/>
            <person name="Johannesson H."/>
        </authorList>
    </citation>
    <scope>NUCLEOTIDE SEQUENCE</scope>
    <source>
        <strain evidence="2">PSN243</strain>
    </source>
</reference>
<evidence type="ECO:0000313" key="2">
    <source>
        <dbReference type="EMBL" id="KAK4455424.1"/>
    </source>
</evidence>
<dbReference type="AlphaFoldDB" id="A0AAV9H658"/>
<dbReference type="EMBL" id="MU865914">
    <property type="protein sequence ID" value="KAK4455424.1"/>
    <property type="molecule type" value="Genomic_DNA"/>
</dbReference>